<reference evidence="2" key="1">
    <citation type="submission" date="2021-05" db="EMBL/GenBank/DDBJ databases">
        <authorList>
            <person name="Alioto T."/>
            <person name="Alioto T."/>
            <person name="Gomez Garrido J."/>
        </authorList>
    </citation>
    <scope>NUCLEOTIDE SEQUENCE</scope>
</reference>
<accession>A0A8D9E6E8</accession>
<evidence type="ECO:0000256" key="1">
    <source>
        <dbReference type="SAM" id="Phobius"/>
    </source>
</evidence>
<name>A0A8D9E6E8_9HEMI</name>
<keyword evidence="1" id="KW-1133">Transmembrane helix</keyword>
<organism evidence="2">
    <name type="scientific">Cacopsylla melanoneura</name>
    <dbReference type="NCBI Taxonomy" id="428564"/>
    <lineage>
        <taxon>Eukaryota</taxon>
        <taxon>Metazoa</taxon>
        <taxon>Ecdysozoa</taxon>
        <taxon>Arthropoda</taxon>
        <taxon>Hexapoda</taxon>
        <taxon>Insecta</taxon>
        <taxon>Pterygota</taxon>
        <taxon>Neoptera</taxon>
        <taxon>Paraneoptera</taxon>
        <taxon>Hemiptera</taxon>
        <taxon>Sternorrhyncha</taxon>
        <taxon>Psylloidea</taxon>
        <taxon>Psyllidae</taxon>
        <taxon>Psyllinae</taxon>
        <taxon>Cacopsylla</taxon>
    </lineage>
</organism>
<evidence type="ECO:0000313" key="2">
    <source>
        <dbReference type="EMBL" id="CAG6742256.1"/>
    </source>
</evidence>
<proteinExistence type="predicted"/>
<keyword evidence="1" id="KW-0812">Transmembrane</keyword>
<protein>
    <submittedName>
        <fullName evidence="2">Uncharacterized protein</fullName>
    </submittedName>
</protein>
<feature type="transmembrane region" description="Helical" evidence="1">
    <location>
        <begin position="6"/>
        <end position="24"/>
    </location>
</feature>
<keyword evidence="1" id="KW-0472">Membrane</keyword>
<dbReference type="AlphaFoldDB" id="A0A8D9E6E8"/>
<sequence length="99" mass="11701">MLVYFFITFSLIFKIGYYLYRLLIKYSSRDVFKGAQFERPWLTILPVLILENSTCVISEGKTMFHFGTGTLSKILFEEQFFQQVKIRVFCGAFQCLRLT</sequence>
<dbReference type="EMBL" id="HBUF01433855">
    <property type="protein sequence ID" value="CAG6742256.1"/>
    <property type="molecule type" value="Transcribed_RNA"/>
</dbReference>